<dbReference type="InterPro" id="IPR001789">
    <property type="entry name" value="Sig_transdc_resp-reg_receiver"/>
</dbReference>
<feature type="domain" description="Response regulatory" evidence="2">
    <location>
        <begin position="8"/>
        <end position="129"/>
    </location>
</feature>
<dbReference type="OrthoDB" id="7298659at2"/>
<dbReference type="Proteomes" id="UP000472320">
    <property type="component" value="Unassembled WGS sequence"/>
</dbReference>
<proteinExistence type="predicted"/>
<dbReference type="Pfam" id="PF00072">
    <property type="entry name" value="Response_reg"/>
    <property type="match status" value="1"/>
</dbReference>
<dbReference type="SUPFAM" id="SSF48452">
    <property type="entry name" value="TPR-like"/>
    <property type="match status" value="1"/>
</dbReference>
<keyword evidence="4" id="KW-1185">Reference proteome</keyword>
<accession>A0A6L6QJQ6</accession>
<dbReference type="SMART" id="SM00448">
    <property type="entry name" value="REC"/>
    <property type="match status" value="1"/>
</dbReference>
<dbReference type="Gene3D" id="1.25.40.10">
    <property type="entry name" value="Tetratricopeptide repeat domain"/>
    <property type="match status" value="1"/>
</dbReference>
<dbReference type="EMBL" id="WNKX01000015">
    <property type="protein sequence ID" value="MTW12708.1"/>
    <property type="molecule type" value="Genomic_DNA"/>
</dbReference>
<organism evidence="3 4">
    <name type="scientific">Massilia eburnea</name>
    <dbReference type="NCBI Taxonomy" id="1776165"/>
    <lineage>
        <taxon>Bacteria</taxon>
        <taxon>Pseudomonadati</taxon>
        <taxon>Pseudomonadota</taxon>
        <taxon>Betaproteobacteria</taxon>
        <taxon>Burkholderiales</taxon>
        <taxon>Oxalobacteraceae</taxon>
        <taxon>Telluria group</taxon>
        <taxon>Massilia</taxon>
    </lineage>
</organism>
<comment type="caution">
    <text evidence="3">The sequence shown here is derived from an EMBL/GenBank/DDBJ whole genome shotgun (WGS) entry which is preliminary data.</text>
</comment>
<evidence type="ECO:0000256" key="1">
    <source>
        <dbReference type="PROSITE-ProRule" id="PRU00169"/>
    </source>
</evidence>
<dbReference type="SUPFAM" id="SSF52172">
    <property type="entry name" value="CheY-like"/>
    <property type="match status" value="1"/>
</dbReference>
<dbReference type="InterPro" id="IPR011006">
    <property type="entry name" value="CheY-like_superfamily"/>
</dbReference>
<dbReference type="SMART" id="SM00028">
    <property type="entry name" value="TPR"/>
    <property type="match status" value="4"/>
</dbReference>
<dbReference type="AlphaFoldDB" id="A0A6L6QJQ6"/>
<name>A0A6L6QJQ6_9BURK</name>
<dbReference type="PANTHER" id="PTHR43228:SF1">
    <property type="entry name" value="TWO-COMPONENT RESPONSE REGULATOR ARR22"/>
    <property type="match status" value="1"/>
</dbReference>
<reference evidence="3 4" key="1">
    <citation type="submission" date="2019-11" db="EMBL/GenBank/DDBJ databases">
        <title>Type strains purchased from KCTC, JCM and DSMZ.</title>
        <authorList>
            <person name="Lu H."/>
        </authorList>
    </citation>
    <scope>NUCLEOTIDE SEQUENCE [LARGE SCALE GENOMIC DNA]</scope>
    <source>
        <strain evidence="3 4">JCM 31587</strain>
    </source>
</reference>
<dbReference type="InterPro" id="IPR011990">
    <property type="entry name" value="TPR-like_helical_dom_sf"/>
</dbReference>
<evidence type="ECO:0000259" key="2">
    <source>
        <dbReference type="PROSITE" id="PS50110"/>
    </source>
</evidence>
<dbReference type="GO" id="GO:0000160">
    <property type="term" value="P:phosphorelay signal transduction system"/>
    <property type="evidence" value="ECO:0007669"/>
    <property type="project" value="InterPro"/>
</dbReference>
<dbReference type="Gene3D" id="3.40.50.2300">
    <property type="match status" value="1"/>
</dbReference>
<dbReference type="PROSITE" id="PS50110">
    <property type="entry name" value="RESPONSE_REGULATORY"/>
    <property type="match status" value="1"/>
</dbReference>
<dbReference type="RefSeq" id="WP_155455628.1">
    <property type="nucleotide sequence ID" value="NZ_WNKX01000015.1"/>
</dbReference>
<dbReference type="Pfam" id="PF14559">
    <property type="entry name" value="TPR_19"/>
    <property type="match status" value="1"/>
</dbReference>
<dbReference type="CDD" id="cd17589">
    <property type="entry name" value="REC_TPR"/>
    <property type="match status" value="1"/>
</dbReference>
<protein>
    <submittedName>
        <fullName evidence="3">Response regulator</fullName>
    </submittedName>
</protein>
<evidence type="ECO:0000313" key="3">
    <source>
        <dbReference type="EMBL" id="MTW12708.1"/>
    </source>
</evidence>
<dbReference type="Pfam" id="PF13174">
    <property type="entry name" value="TPR_6"/>
    <property type="match status" value="1"/>
</dbReference>
<comment type="caution">
    <text evidence="1">Lacks conserved residue(s) required for the propagation of feature annotation.</text>
</comment>
<dbReference type="InterPro" id="IPR019734">
    <property type="entry name" value="TPR_rpt"/>
</dbReference>
<evidence type="ECO:0000313" key="4">
    <source>
        <dbReference type="Proteomes" id="UP000472320"/>
    </source>
</evidence>
<dbReference type="PANTHER" id="PTHR43228">
    <property type="entry name" value="TWO-COMPONENT RESPONSE REGULATOR"/>
    <property type="match status" value="1"/>
</dbReference>
<gene>
    <name evidence="3" type="ORF">GM658_19045</name>
</gene>
<dbReference type="InterPro" id="IPR052048">
    <property type="entry name" value="ST_Response_Regulator"/>
</dbReference>
<sequence length="536" mass="58168">MHEYSGLSVLIIDPSQHMRSGLHNMLGQLGITRIEHGVSAATAIRHLEKKAFDLVLCEYDLGTEQGQDGQQLLDDLRHHQLVLPSTIFIMLTTEGVYSKVVSAAELTPTDYILKPFTVEVLAQRIARAVDRRTALLPVHRAMEQGRMREAILASEIAGAANPRYATECARLRAEAHTALGEVTQAESLYREILAIRPLGWAQLGLARCQYQRGAYVQALETLRALVDDNPKFMAAYDLMAQTQQALGQDAEARAALESAVAISPHMVRRLRHLGQVALDGGDIEAAEKSFRQVVAKSKYSEFRDPEDHVNLVRTLVQKGDAAGVANVLRDLERSVRSSPASDACKAYSAAMLQELNGNMEAAHTELANAVRAAGEAKALSSGFKLGLAQNCLQHGMDELGMELLDGLAGDPGSGVSESDLTQVYKRAGRGELAQNEGASVERYLDSLVRQAAARSGQGDQRGAIQVLQAAVRRRPENAGLISALASAMLRLMIDSGWESALGEQCTALLVRIRKADPQHPMLAALSSQYVTLRGKQ</sequence>